<keyword evidence="2" id="KW-1185">Reference proteome</keyword>
<accession>A0A285P3A8</accession>
<gene>
    <name evidence="1" type="ORF">SAMN05421503_2897</name>
</gene>
<dbReference type="EMBL" id="OBEK01000004">
    <property type="protein sequence ID" value="SNZ16234.1"/>
    <property type="molecule type" value="Genomic_DNA"/>
</dbReference>
<evidence type="ECO:0000313" key="2">
    <source>
        <dbReference type="Proteomes" id="UP000219356"/>
    </source>
</evidence>
<dbReference type="Proteomes" id="UP000219356">
    <property type="component" value="Unassembled WGS sequence"/>
</dbReference>
<dbReference type="AlphaFoldDB" id="A0A285P3A8"/>
<name>A0A285P3A8_9BACI</name>
<organism evidence="1 2">
    <name type="scientific">Terribacillus aidingensis</name>
    <dbReference type="NCBI Taxonomy" id="586416"/>
    <lineage>
        <taxon>Bacteria</taxon>
        <taxon>Bacillati</taxon>
        <taxon>Bacillota</taxon>
        <taxon>Bacilli</taxon>
        <taxon>Bacillales</taxon>
        <taxon>Bacillaceae</taxon>
        <taxon>Terribacillus</taxon>
    </lineage>
</organism>
<proteinExistence type="predicted"/>
<protein>
    <submittedName>
        <fullName evidence="1">Uncharacterized protein</fullName>
    </submittedName>
</protein>
<reference evidence="2" key="1">
    <citation type="submission" date="2017-09" db="EMBL/GenBank/DDBJ databases">
        <authorList>
            <person name="Varghese N."/>
            <person name="Submissions S."/>
        </authorList>
    </citation>
    <scope>NUCLEOTIDE SEQUENCE [LARGE SCALE GENOMIC DNA]</scope>
    <source>
        <strain evidence="2">CGMCC 1.8913</strain>
    </source>
</reference>
<dbReference type="RefSeq" id="WP_179637092.1">
    <property type="nucleotide sequence ID" value="NZ_OBEK01000004.1"/>
</dbReference>
<dbReference type="NCBIfam" id="NF040878">
    <property type="entry name" value="SE1561_fam"/>
    <property type="match status" value="1"/>
</dbReference>
<dbReference type="InterPro" id="IPR047670">
    <property type="entry name" value="YfjT-like"/>
</dbReference>
<evidence type="ECO:0000313" key="1">
    <source>
        <dbReference type="EMBL" id="SNZ16234.1"/>
    </source>
</evidence>
<sequence>MTIPTNKVDDLKQRLAAFMDYLDNMEPEQTSLDEIDEMLRMLDDMENKFK</sequence>